<evidence type="ECO:0000259" key="2">
    <source>
        <dbReference type="Pfam" id="PF07756"/>
    </source>
</evidence>
<evidence type="ECO:0008006" key="6">
    <source>
        <dbReference type="Google" id="ProtNLM"/>
    </source>
</evidence>
<protein>
    <recommendedName>
        <fullName evidence="6">HTH DNA binding domain-containing protein</fullName>
    </recommendedName>
</protein>
<dbReference type="NCBIfam" id="NF040876">
    <property type="entry name" value="RHE_PE00001_fam"/>
    <property type="match status" value="1"/>
</dbReference>
<accession>A0ABR6L899</accession>
<organism evidence="4 5">
    <name type="scientific">Aminobacter niigataensis</name>
    <dbReference type="NCBI Taxonomy" id="83265"/>
    <lineage>
        <taxon>Bacteria</taxon>
        <taxon>Pseudomonadati</taxon>
        <taxon>Pseudomonadota</taxon>
        <taxon>Alphaproteobacteria</taxon>
        <taxon>Hyphomicrobiales</taxon>
        <taxon>Phyllobacteriaceae</taxon>
        <taxon>Aminobacter</taxon>
    </lineage>
</organism>
<feature type="domain" description="HTH DNA binding" evidence="3">
    <location>
        <begin position="324"/>
        <end position="377"/>
    </location>
</feature>
<dbReference type="RefSeq" id="WP_183263834.1">
    <property type="nucleotide sequence ID" value="NZ_BAAAVZ010000009.1"/>
</dbReference>
<evidence type="ECO:0000313" key="5">
    <source>
        <dbReference type="Proteomes" id="UP000539538"/>
    </source>
</evidence>
<keyword evidence="5" id="KW-1185">Reference proteome</keyword>
<comment type="caution">
    <text evidence="4">The sequence shown here is derived from an EMBL/GenBank/DDBJ whole genome shotgun (WGS) entry which is preliminary data.</text>
</comment>
<evidence type="ECO:0000313" key="4">
    <source>
        <dbReference type="EMBL" id="MBB4652200.1"/>
    </source>
</evidence>
<proteinExistence type="predicted"/>
<sequence length="377" mass="41212">MSYRIESLVTEQLFGPAMRATEALVRLDERIARSPVAKGFVERSHFADAASSLWLDGDLVHVEDLVLHDAHMDLRAPTHELTRAHEILRLRRQILSNRPDWALGREGFSVLCGRGAAPAVPKPQRQVATHQGGDAEEDDDGDDRLSAELAALDAALGRAQAVLDKALAGPQASSDDASRRSEAADEKNPLIYDADWDEPERLAEWQAALAASEGLPALVRAAIAYDAWTAIAPLQHAPWLGRLLVAALLRQSATTTAHLAALHVGARTIARERRFARDRTTRLVAFLDGVYETAAAGMKEHDRLVLAKAQMDRRLKGRRSTSRLPEVIALVLSRPLVSSGMIEKELGVTTAGALNLIGELELREITGRGRYRAWGVI</sequence>
<dbReference type="InterPro" id="IPR021068">
    <property type="entry name" value="HTH_DNA-bd"/>
</dbReference>
<feature type="compositionally biased region" description="Basic and acidic residues" evidence="1">
    <location>
        <begin position="176"/>
        <end position="188"/>
    </location>
</feature>
<dbReference type="EMBL" id="JACHOT010000006">
    <property type="protein sequence ID" value="MBB4652200.1"/>
    <property type="molecule type" value="Genomic_DNA"/>
</dbReference>
<evidence type="ECO:0000256" key="1">
    <source>
        <dbReference type="SAM" id="MobiDB-lite"/>
    </source>
</evidence>
<dbReference type="Pfam" id="PF07756">
    <property type="entry name" value="DUF1612"/>
    <property type="match status" value="1"/>
</dbReference>
<evidence type="ECO:0000259" key="3">
    <source>
        <dbReference type="Pfam" id="PF11972"/>
    </source>
</evidence>
<feature type="region of interest" description="Disordered" evidence="1">
    <location>
        <begin position="167"/>
        <end position="189"/>
    </location>
</feature>
<dbReference type="Pfam" id="PF11972">
    <property type="entry name" value="HTH_13"/>
    <property type="match status" value="1"/>
</dbReference>
<feature type="domain" description="DUF1612" evidence="2">
    <location>
        <begin position="190"/>
        <end position="316"/>
    </location>
</feature>
<reference evidence="4 5" key="1">
    <citation type="submission" date="2020-08" db="EMBL/GenBank/DDBJ databases">
        <title>Genomic Encyclopedia of Type Strains, Phase IV (KMG-IV): sequencing the most valuable type-strain genomes for metagenomic binning, comparative biology and taxonomic classification.</title>
        <authorList>
            <person name="Goeker M."/>
        </authorList>
    </citation>
    <scope>NUCLEOTIDE SEQUENCE [LARGE SCALE GENOMIC DNA]</scope>
    <source>
        <strain evidence="4 5">DSM 7050</strain>
    </source>
</reference>
<name>A0ABR6L899_9HYPH</name>
<gene>
    <name evidence="4" type="ORF">GGQ99_003976</name>
</gene>
<dbReference type="InterPro" id="IPR011670">
    <property type="entry name" value="DUF1612"/>
</dbReference>
<feature type="region of interest" description="Disordered" evidence="1">
    <location>
        <begin position="118"/>
        <end position="142"/>
    </location>
</feature>
<dbReference type="Proteomes" id="UP000539538">
    <property type="component" value="Unassembled WGS sequence"/>
</dbReference>
<dbReference type="InterPro" id="IPR048017">
    <property type="entry name" value="Y4cF-like"/>
</dbReference>